<sequence length="638" mass="71489">MDEVPLSRILGALRQSATASPSTSPLLGGGVSINQGVDLGDDPGKDPRFRALVEAVRYSRRFVLSYNLVLLFILAIFTAWNWCDKSLLQKRRKSLEAAKDVPGRTPVLEAIDEAWSSSSSTVAGTITPSDGAPKALNEETPLLQSRKPKSPGIWKIYLVLKSWIQYQPRPVPIIHKTLPPNSTSLLVLAFISLNFFYNFYNMPMNMRYLFVFADRCGLIFSANLPILYLLAAKNQPIKFLTGHSYESLNVFHRRVGELLCFEALIHLIGMFLTWYGLLRKLGFTLERFIFNELVGLGLGTFAAYEILYLTSLGSFRQRCYEIFLALHIFLQIAGLILLWLHYHTSRPYVGVSLAIFLIDRLIFRIWLKSSTHAATLAVQDDDETIILSSNWDISKRSSALSINNMKNGWRPNEHIFISIPTLSKKHMIQSHPFTIFSAAPTDNTTSSTDTGPSHAWFSLLIRAQKDSGFTRTLLDYARTHQTTRIRLDGPYGSSHALDMLYSSNTAIIVAGGSGIAVAYPLLWALLNPPSDEQIGRPLRRRRKVRLLWIIHSALHKLWVPADKMQELQDWGLELLVPPPTSDAGRPVVTSIVGEWVDGARNGVVVSGPDGLVRDVRNTCAAMVRQGVDVNVQVEKFGW</sequence>
<evidence type="ECO:0000256" key="3">
    <source>
        <dbReference type="ARBA" id="ARBA00022692"/>
    </source>
</evidence>
<dbReference type="InterPro" id="IPR051410">
    <property type="entry name" value="Ferric/Cupric_Reductase"/>
</dbReference>
<dbReference type="GO" id="GO:0015677">
    <property type="term" value="P:copper ion import"/>
    <property type="evidence" value="ECO:0007669"/>
    <property type="project" value="TreeGrafter"/>
</dbReference>
<keyword evidence="2" id="KW-0813">Transport</keyword>
<dbReference type="InterPro" id="IPR017927">
    <property type="entry name" value="FAD-bd_FR_type"/>
</dbReference>
<evidence type="ECO:0000313" key="9">
    <source>
        <dbReference type="EMBL" id="KAF2738154.1"/>
    </source>
</evidence>
<feature type="transmembrane region" description="Helical" evidence="7">
    <location>
        <begin position="322"/>
        <end position="342"/>
    </location>
</feature>
<gene>
    <name evidence="9" type="ORF">EJ04DRAFT_588997</name>
</gene>
<accession>A0A9P4R7J1</accession>
<dbReference type="GO" id="GO:0000293">
    <property type="term" value="F:ferric-chelate reductase activity"/>
    <property type="evidence" value="ECO:0007669"/>
    <property type="project" value="TreeGrafter"/>
</dbReference>
<dbReference type="AlphaFoldDB" id="A0A9P4R7J1"/>
<keyword evidence="3 7" id="KW-0812">Transmembrane</keyword>
<dbReference type="Proteomes" id="UP000799444">
    <property type="component" value="Unassembled WGS sequence"/>
</dbReference>
<dbReference type="GO" id="GO:0006879">
    <property type="term" value="P:intracellular iron ion homeostasis"/>
    <property type="evidence" value="ECO:0007669"/>
    <property type="project" value="TreeGrafter"/>
</dbReference>
<dbReference type="SFLD" id="SFLDS00052">
    <property type="entry name" value="Ferric_Reductase_Domain"/>
    <property type="match status" value="1"/>
</dbReference>
<protein>
    <recommendedName>
        <fullName evidence="8">FAD-binding FR-type domain-containing protein</fullName>
    </recommendedName>
</protein>
<dbReference type="CDD" id="cd06186">
    <property type="entry name" value="NOX_Duox_like_FAD_NADP"/>
    <property type="match status" value="1"/>
</dbReference>
<dbReference type="InterPro" id="IPR013130">
    <property type="entry name" value="Fe3_Rdtase_TM_dom"/>
</dbReference>
<comment type="subcellular location">
    <subcellularLocation>
        <location evidence="1">Membrane</location>
        <topology evidence="1">Multi-pass membrane protein</topology>
    </subcellularLocation>
</comment>
<dbReference type="Pfam" id="PF08022">
    <property type="entry name" value="FAD_binding_8"/>
    <property type="match status" value="1"/>
</dbReference>
<feature type="transmembrane region" description="Helical" evidence="7">
    <location>
        <begin position="206"/>
        <end position="230"/>
    </location>
</feature>
<dbReference type="InterPro" id="IPR039261">
    <property type="entry name" value="FNR_nucleotide-bd"/>
</dbReference>
<feature type="transmembrane region" description="Helical" evidence="7">
    <location>
        <begin position="258"/>
        <end position="277"/>
    </location>
</feature>
<comment type="caution">
    <text evidence="9">The sequence shown here is derived from an EMBL/GenBank/DDBJ whole genome shotgun (WGS) entry which is preliminary data.</text>
</comment>
<feature type="transmembrane region" description="Helical" evidence="7">
    <location>
        <begin position="63"/>
        <end position="83"/>
    </location>
</feature>
<dbReference type="PANTHER" id="PTHR32361:SF28">
    <property type="entry name" value="FRP1P"/>
    <property type="match status" value="1"/>
</dbReference>
<feature type="domain" description="FAD-binding FR-type" evidence="8">
    <location>
        <begin position="345"/>
        <end position="497"/>
    </location>
</feature>
<reference evidence="9" key="1">
    <citation type="journal article" date="2020" name="Stud. Mycol.">
        <title>101 Dothideomycetes genomes: a test case for predicting lifestyles and emergence of pathogens.</title>
        <authorList>
            <person name="Haridas S."/>
            <person name="Albert R."/>
            <person name="Binder M."/>
            <person name="Bloem J."/>
            <person name="Labutti K."/>
            <person name="Salamov A."/>
            <person name="Andreopoulos B."/>
            <person name="Baker S."/>
            <person name="Barry K."/>
            <person name="Bills G."/>
            <person name="Bluhm B."/>
            <person name="Cannon C."/>
            <person name="Castanera R."/>
            <person name="Culley D."/>
            <person name="Daum C."/>
            <person name="Ezra D."/>
            <person name="Gonzalez J."/>
            <person name="Henrissat B."/>
            <person name="Kuo A."/>
            <person name="Liang C."/>
            <person name="Lipzen A."/>
            <person name="Lutzoni F."/>
            <person name="Magnuson J."/>
            <person name="Mondo S."/>
            <person name="Nolan M."/>
            <person name="Ohm R."/>
            <person name="Pangilinan J."/>
            <person name="Park H.-J."/>
            <person name="Ramirez L."/>
            <person name="Alfaro M."/>
            <person name="Sun H."/>
            <person name="Tritt A."/>
            <person name="Yoshinaga Y."/>
            <person name="Zwiers L.-H."/>
            <person name="Turgeon B."/>
            <person name="Goodwin S."/>
            <person name="Spatafora J."/>
            <person name="Crous P."/>
            <person name="Grigoriev I."/>
        </authorList>
    </citation>
    <scope>NUCLEOTIDE SEQUENCE</scope>
    <source>
        <strain evidence="9">CBS 125425</strain>
    </source>
</reference>
<name>A0A9P4R7J1_9PLEO</name>
<dbReference type="GO" id="GO:0005886">
    <property type="term" value="C:plasma membrane"/>
    <property type="evidence" value="ECO:0007669"/>
    <property type="project" value="TreeGrafter"/>
</dbReference>
<evidence type="ECO:0000256" key="2">
    <source>
        <dbReference type="ARBA" id="ARBA00022448"/>
    </source>
</evidence>
<feature type="transmembrane region" description="Helical" evidence="7">
    <location>
        <begin position="289"/>
        <end position="310"/>
    </location>
</feature>
<dbReference type="Gene3D" id="3.40.50.80">
    <property type="entry name" value="Nucleotide-binding domain of ferredoxin-NADP reductase (FNR) module"/>
    <property type="match status" value="1"/>
</dbReference>
<feature type="transmembrane region" description="Helical" evidence="7">
    <location>
        <begin position="183"/>
        <end position="200"/>
    </location>
</feature>
<dbReference type="SUPFAM" id="SSF52343">
    <property type="entry name" value="Ferredoxin reductase-like, C-terminal NADP-linked domain"/>
    <property type="match status" value="1"/>
</dbReference>
<keyword evidence="5" id="KW-0406">Ion transport</keyword>
<evidence type="ECO:0000256" key="4">
    <source>
        <dbReference type="ARBA" id="ARBA00022989"/>
    </source>
</evidence>
<dbReference type="PANTHER" id="PTHR32361">
    <property type="entry name" value="FERRIC/CUPRIC REDUCTASE TRANSMEMBRANE COMPONENT"/>
    <property type="match status" value="1"/>
</dbReference>
<evidence type="ECO:0000313" key="10">
    <source>
        <dbReference type="Proteomes" id="UP000799444"/>
    </source>
</evidence>
<dbReference type="SFLD" id="SFLDG01168">
    <property type="entry name" value="Ferric_reductase_subgroup_(FRE"/>
    <property type="match status" value="1"/>
</dbReference>
<evidence type="ECO:0000256" key="5">
    <source>
        <dbReference type="ARBA" id="ARBA00023065"/>
    </source>
</evidence>
<dbReference type="GO" id="GO:0006826">
    <property type="term" value="P:iron ion transport"/>
    <property type="evidence" value="ECO:0007669"/>
    <property type="project" value="TreeGrafter"/>
</dbReference>
<evidence type="ECO:0000256" key="7">
    <source>
        <dbReference type="SAM" id="Phobius"/>
    </source>
</evidence>
<organism evidence="9 10">
    <name type="scientific">Polyplosphaeria fusca</name>
    <dbReference type="NCBI Taxonomy" id="682080"/>
    <lineage>
        <taxon>Eukaryota</taxon>
        <taxon>Fungi</taxon>
        <taxon>Dikarya</taxon>
        <taxon>Ascomycota</taxon>
        <taxon>Pezizomycotina</taxon>
        <taxon>Dothideomycetes</taxon>
        <taxon>Pleosporomycetidae</taxon>
        <taxon>Pleosporales</taxon>
        <taxon>Tetraplosphaeriaceae</taxon>
        <taxon>Polyplosphaeria</taxon>
    </lineage>
</organism>
<dbReference type="InterPro" id="IPR013112">
    <property type="entry name" value="FAD-bd_8"/>
</dbReference>
<evidence type="ECO:0000259" key="8">
    <source>
        <dbReference type="PROSITE" id="PS51384"/>
    </source>
</evidence>
<keyword evidence="4 7" id="KW-1133">Transmembrane helix</keyword>
<keyword evidence="6 7" id="KW-0472">Membrane</keyword>
<evidence type="ECO:0000256" key="1">
    <source>
        <dbReference type="ARBA" id="ARBA00004141"/>
    </source>
</evidence>
<dbReference type="Pfam" id="PF01794">
    <property type="entry name" value="Ferric_reduct"/>
    <property type="match status" value="1"/>
</dbReference>
<evidence type="ECO:0000256" key="6">
    <source>
        <dbReference type="ARBA" id="ARBA00023136"/>
    </source>
</evidence>
<dbReference type="OrthoDB" id="17725at2759"/>
<dbReference type="EMBL" id="ML996111">
    <property type="protein sequence ID" value="KAF2738154.1"/>
    <property type="molecule type" value="Genomic_DNA"/>
</dbReference>
<dbReference type="PROSITE" id="PS51384">
    <property type="entry name" value="FAD_FR"/>
    <property type="match status" value="1"/>
</dbReference>
<keyword evidence="10" id="KW-1185">Reference proteome</keyword>
<proteinExistence type="predicted"/>